<dbReference type="AlphaFoldDB" id="A0A831PIK6"/>
<evidence type="ECO:0000313" key="2">
    <source>
        <dbReference type="EMBL" id="HDR50779.1"/>
    </source>
</evidence>
<dbReference type="Gene3D" id="2.40.10.350">
    <property type="entry name" value="Rod shape-determining protein MreC, domain 2"/>
    <property type="match status" value="1"/>
</dbReference>
<proteinExistence type="predicted"/>
<dbReference type="Proteomes" id="UP000886047">
    <property type="component" value="Unassembled WGS sequence"/>
</dbReference>
<comment type="caution">
    <text evidence="2">The sequence shown here is derived from an EMBL/GenBank/DDBJ whole genome shotgun (WGS) entry which is preliminary data.</text>
</comment>
<organism evidence="2">
    <name type="scientific">Mariniphaga anaerophila</name>
    <dbReference type="NCBI Taxonomy" id="1484053"/>
    <lineage>
        <taxon>Bacteria</taxon>
        <taxon>Pseudomonadati</taxon>
        <taxon>Bacteroidota</taxon>
        <taxon>Bacteroidia</taxon>
        <taxon>Marinilabiliales</taxon>
        <taxon>Prolixibacteraceae</taxon>
        <taxon>Mariniphaga</taxon>
    </lineage>
</organism>
<dbReference type="InterPro" id="IPR042175">
    <property type="entry name" value="Cell/Rod_MreC_2"/>
</dbReference>
<feature type="domain" description="Rod shape-determining protein MreC beta-barrel core" evidence="1">
    <location>
        <begin position="3"/>
        <end position="95"/>
    </location>
</feature>
<dbReference type="PANTHER" id="PTHR34138:SF1">
    <property type="entry name" value="CELL SHAPE-DETERMINING PROTEIN MREC"/>
    <property type="match status" value="1"/>
</dbReference>
<evidence type="ECO:0000259" key="1">
    <source>
        <dbReference type="Pfam" id="PF04085"/>
    </source>
</evidence>
<dbReference type="GO" id="GO:0005886">
    <property type="term" value="C:plasma membrane"/>
    <property type="evidence" value="ECO:0007669"/>
    <property type="project" value="TreeGrafter"/>
</dbReference>
<gene>
    <name evidence="2" type="ORF">ENN90_04035</name>
</gene>
<sequence>QRWSISAKLKKSGYYGSLVWQSGNYRKAGLTEIPLHVEIAAGDTVVTSGYSSIFPEGFLIGTISAFDRPDGENYYAIQVELAVDFKALGHVEVVEILDKDEIIELERLVSDDQVAD</sequence>
<dbReference type="PANTHER" id="PTHR34138">
    <property type="entry name" value="CELL SHAPE-DETERMINING PROTEIN MREC"/>
    <property type="match status" value="1"/>
</dbReference>
<reference evidence="2" key="1">
    <citation type="journal article" date="2020" name="mSystems">
        <title>Genome- and Community-Level Interaction Insights into Carbon Utilization and Element Cycling Functions of Hydrothermarchaeota in Hydrothermal Sediment.</title>
        <authorList>
            <person name="Zhou Z."/>
            <person name="Liu Y."/>
            <person name="Xu W."/>
            <person name="Pan J."/>
            <person name="Luo Z.H."/>
            <person name="Li M."/>
        </authorList>
    </citation>
    <scope>NUCLEOTIDE SEQUENCE [LARGE SCALE GENOMIC DNA]</scope>
    <source>
        <strain evidence="2">SpSt-1217</strain>
    </source>
</reference>
<protein>
    <submittedName>
        <fullName evidence="2">Rod shape-determining protein MreC</fullName>
    </submittedName>
</protein>
<dbReference type="InterPro" id="IPR007221">
    <property type="entry name" value="MreC"/>
</dbReference>
<dbReference type="GO" id="GO:0008360">
    <property type="term" value="P:regulation of cell shape"/>
    <property type="evidence" value="ECO:0007669"/>
    <property type="project" value="InterPro"/>
</dbReference>
<feature type="non-terminal residue" evidence="2">
    <location>
        <position position="1"/>
    </location>
</feature>
<accession>A0A831PIK6</accession>
<dbReference type="EMBL" id="DSDK01000226">
    <property type="protein sequence ID" value="HDR50779.1"/>
    <property type="molecule type" value="Genomic_DNA"/>
</dbReference>
<name>A0A831PIK6_9BACT</name>
<dbReference type="InterPro" id="IPR055342">
    <property type="entry name" value="MreC_beta-barrel_core"/>
</dbReference>
<dbReference type="Pfam" id="PF04085">
    <property type="entry name" value="MreC"/>
    <property type="match status" value="1"/>
</dbReference>